<organism evidence="1 2">
    <name type="scientific">Corynebacterium mustelae</name>
    <dbReference type="NCBI Taxonomy" id="571915"/>
    <lineage>
        <taxon>Bacteria</taxon>
        <taxon>Bacillati</taxon>
        <taxon>Actinomycetota</taxon>
        <taxon>Actinomycetes</taxon>
        <taxon>Mycobacteriales</taxon>
        <taxon>Corynebacteriaceae</taxon>
        <taxon>Corynebacterium</taxon>
    </lineage>
</organism>
<proteinExistence type="predicted"/>
<sequence length="254" mass="28177">MPFKILPILNSLQWTNRFAHSQRRAPISTENAKIIAVAAMDNRLLTSPITALIAQVVNAESKLPVVTVDADGENQPLRIHLQASDNADLLELINYKHDILDQDIITKCVDQSGDIPMLSCKQETPCTLTPHMLGRAVRRVQHRWPTIILNLPHTCASNTIAAGVNMADHVLLLTDRAHKSHQWLYQPGHQLSLLAADDRVTVLTVGGSAATEVSPDTIHLPRTGQQLDSHAIFVPTDTESLTVFYEILRRIYSD</sequence>
<dbReference type="KEGG" id="cmv:CMUST_14060"/>
<evidence type="ECO:0000313" key="2">
    <source>
        <dbReference type="Proteomes" id="UP000035199"/>
    </source>
</evidence>
<accession>A0A0G3H2U7</accession>
<protein>
    <submittedName>
        <fullName evidence="1">AAA domain</fullName>
    </submittedName>
</protein>
<dbReference type="Proteomes" id="UP000035199">
    <property type="component" value="Chromosome"/>
</dbReference>
<dbReference type="PATRIC" id="fig|571915.4.peg.3018"/>
<dbReference type="EMBL" id="CP011542">
    <property type="protein sequence ID" value="AKK07105.1"/>
    <property type="molecule type" value="Genomic_DNA"/>
</dbReference>
<dbReference type="RefSeq" id="WP_144414230.1">
    <property type="nucleotide sequence ID" value="NZ_CP011542.1"/>
</dbReference>
<gene>
    <name evidence="1" type="ORF">CMUST_14060</name>
</gene>
<keyword evidence="2" id="KW-1185">Reference proteome</keyword>
<evidence type="ECO:0000313" key="1">
    <source>
        <dbReference type="EMBL" id="AKK07105.1"/>
    </source>
</evidence>
<dbReference type="OrthoDB" id="4408609at2"/>
<dbReference type="AlphaFoldDB" id="A0A0G3H2U7"/>
<reference evidence="1 2" key="1">
    <citation type="journal article" date="2015" name="Genome Announc.">
        <title>Complete Genome Sequence of the Type Strain Corynebacterium mustelae DSM 45274, Isolated from Various Tissues of a Male Ferret with Lethal Sepsis.</title>
        <authorList>
            <person name="Ruckert C."/>
            <person name="Eimer J."/>
            <person name="Winkler A."/>
            <person name="Tauch A."/>
        </authorList>
    </citation>
    <scope>NUCLEOTIDE SEQUENCE [LARGE SCALE GENOMIC DNA]</scope>
    <source>
        <strain evidence="1 2">DSM 45274</strain>
    </source>
</reference>
<dbReference type="Gene3D" id="3.40.50.300">
    <property type="entry name" value="P-loop containing nucleotide triphosphate hydrolases"/>
    <property type="match status" value="1"/>
</dbReference>
<dbReference type="STRING" id="571915.CMUST_14060"/>
<name>A0A0G3H2U7_9CORY</name>
<reference evidence="2" key="2">
    <citation type="submission" date="2015-05" db="EMBL/GenBank/DDBJ databases">
        <title>Complete genome sequence of Corynebacterium mustelae DSM 45274, isolated from various tissues of a male ferret with lethal sepsis.</title>
        <authorList>
            <person name="Ruckert C."/>
            <person name="Albersmeier A."/>
            <person name="Winkler A."/>
            <person name="Tauch A."/>
        </authorList>
    </citation>
    <scope>NUCLEOTIDE SEQUENCE [LARGE SCALE GENOMIC DNA]</scope>
    <source>
        <strain evidence="2">DSM 45274</strain>
    </source>
</reference>
<dbReference type="InterPro" id="IPR027417">
    <property type="entry name" value="P-loop_NTPase"/>
</dbReference>